<comment type="caution">
    <text evidence="1">The sequence shown here is derived from an EMBL/GenBank/DDBJ whole genome shotgun (WGS) entry which is preliminary data.</text>
</comment>
<name>A0A4Z1EPA4_9HELO</name>
<keyword evidence="2" id="KW-1185">Reference proteome</keyword>
<dbReference type="Proteomes" id="UP000297777">
    <property type="component" value="Unassembled WGS sequence"/>
</dbReference>
<evidence type="ECO:0000313" key="2">
    <source>
        <dbReference type="Proteomes" id="UP000297777"/>
    </source>
</evidence>
<gene>
    <name evidence="1" type="ORF">BTUL_0056g00030</name>
</gene>
<sequence>MAADSRDNKSVLKSFWMGAYYFTPIHLLIDEKDANSLSSRPSPKSKLGSSIIKITPIETDYTMANLPLRVDAVALAGDPFNHIRLFVGTCYAMQTDHSPSQGPCEGILAFIICENSKKFLLVSETSI</sequence>
<dbReference type="EMBL" id="PQXH01000056">
    <property type="protein sequence ID" value="TGO14196.1"/>
    <property type="molecule type" value="Genomic_DNA"/>
</dbReference>
<proteinExistence type="predicted"/>
<dbReference type="AlphaFoldDB" id="A0A4Z1EPA4"/>
<protein>
    <submittedName>
        <fullName evidence="1">Uncharacterized protein</fullName>
    </submittedName>
</protein>
<evidence type="ECO:0000313" key="1">
    <source>
        <dbReference type="EMBL" id="TGO14196.1"/>
    </source>
</evidence>
<organism evidence="1 2">
    <name type="scientific">Botrytis tulipae</name>
    <dbReference type="NCBI Taxonomy" id="87230"/>
    <lineage>
        <taxon>Eukaryota</taxon>
        <taxon>Fungi</taxon>
        <taxon>Dikarya</taxon>
        <taxon>Ascomycota</taxon>
        <taxon>Pezizomycotina</taxon>
        <taxon>Leotiomycetes</taxon>
        <taxon>Helotiales</taxon>
        <taxon>Sclerotiniaceae</taxon>
        <taxon>Botrytis</taxon>
    </lineage>
</organism>
<accession>A0A4Z1EPA4</accession>
<reference evidence="1 2" key="1">
    <citation type="submission" date="2017-12" db="EMBL/GenBank/DDBJ databases">
        <title>Comparative genomics of Botrytis spp.</title>
        <authorList>
            <person name="Valero-Jimenez C.A."/>
            <person name="Tapia P."/>
            <person name="Veloso J."/>
            <person name="Silva-Moreno E."/>
            <person name="Staats M."/>
            <person name="Valdes J.H."/>
            <person name="Van Kan J.A.L."/>
        </authorList>
    </citation>
    <scope>NUCLEOTIDE SEQUENCE [LARGE SCALE GENOMIC DNA]</scope>
    <source>
        <strain evidence="1 2">Bt9001</strain>
    </source>
</reference>